<reference evidence="2 3" key="1">
    <citation type="journal article" date="2010" name="Nature">
        <title>Perigord black truffle genome uncovers evolutionary origins and mechanisms of symbiosis.</title>
        <authorList>
            <person name="Martin F."/>
            <person name="Kohler A."/>
            <person name="Murat C."/>
            <person name="Balestrini R."/>
            <person name="Coutinho P.M."/>
            <person name="Jaillon O."/>
            <person name="Montanini B."/>
            <person name="Morin E."/>
            <person name="Noel B."/>
            <person name="Percudani R."/>
            <person name="Porcel B."/>
            <person name="Rubini A."/>
            <person name="Amicucci A."/>
            <person name="Amselem J."/>
            <person name="Anthouard V."/>
            <person name="Arcioni S."/>
            <person name="Artiguenave F."/>
            <person name="Aury J.M."/>
            <person name="Ballario P."/>
            <person name="Bolchi A."/>
            <person name="Brenna A."/>
            <person name="Brun A."/>
            <person name="Buee M."/>
            <person name="Cantarel B."/>
            <person name="Chevalier G."/>
            <person name="Couloux A."/>
            <person name="Da Silva C."/>
            <person name="Denoeud F."/>
            <person name="Duplessis S."/>
            <person name="Ghignone S."/>
            <person name="Hilselberger B."/>
            <person name="Iotti M."/>
            <person name="Marcais B."/>
            <person name="Mello A."/>
            <person name="Miranda M."/>
            <person name="Pacioni G."/>
            <person name="Quesneville H."/>
            <person name="Riccioni C."/>
            <person name="Ruotolo R."/>
            <person name="Splivallo R."/>
            <person name="Stocchi V."/>
            <person name="Tisserant E."/>
            <person name="Viscomi A.R."/>
            <person name="Zambonelli A."/>
            <person name="Zampieri E."/>
            <person name="Henrissat B."/>
            <person name="Lebrun M.H."/>
            <person name="Paolocci F."/>
            <person name="Bonfante P."/>
            <person name="Ottonello S."/>
            <person name="Wincker P."/>
        </authorList>
    </citation>
    <scope>NUCLEOTIDE SEQUENCE [LARGE SCALE GENOMIC DNA]</scope>
    <source>
        <strain evidence="2 3">Mel28</strain>
    </source>
</reference>
<feature type="region of interest" description="Disordered" evidence="1">
    <location>
        <begin position="1"/>
        <end position="28"/>
    </location>
</feature>
<evidence type="ECO:0000313" key="2">
    <source>
        <dbReference type="EMBL" id="CAZ81924.1"/>
    </source>
</evidence>
<accession>D5GBS4</accession>
<organism evidence="2 3">
    <name type="scientific">Tuber melanosporum (strain Mel28)</name>
    <name type="common">Perigord black truffle</name>
    <dbReference type="NCBI Taxonomy" id="656061"/>
    <lineage>
        <taxon>Eukaryota</taxon>
        <taxon>Fungi</taxon>
        <taxon>Dikarya</taxon>
        <taxon>Ascomycota</taxon>
        <taxon>Pezizomycotina</taxon>
        <taxon>Pezizomycetes</taxon>
        <taxon>Pezizales</taxon>
        <taxon>Tuberaceae</taxon>
        <taxon>Tuber</taxon>
    </lineage>
</organism>
<keyword evidence="3" id="KW-1185">Reference proteome</keyword>
<name>D5GBS4_TUBMM</name>
<dbReference type="HOGENOM" id="CLU_3413179_0_0_1"/>
<dbReference type="AlphaFoldDB" id="D5GBS4"/>
<sequence length="28" mass="3261">MDLSLIEVGSRSTRSKQQRDHYRLGQAK</sequence>
<protein>
    <submittedName>
        <fullName evidence="2">(Perigord truffle) hypothetical protein</fullName>
    </submittedName>
</protein>
<evidence type="ECO:0000313" key="3">
    <source>
        <dbReference type="Proteomes" id="UP000006911"/>
    </source>
</evidence>
<feature type="compositionally biased region" description="Basic and acidic residues" evidence="1">
    <location>
        <begin position="17"/>
        <end position="28"/>
    </location>
</feature>
<proteinExistence type="predicted"/>
<dbReference type="Proteomes" id="UP000006911">
    <property type="component" value="Unassembled WGS sequence"/>
</dbReference>
<evidence type="ECO:0000256" key="1">
    <source>
        <dbReference type="SAM" id="MobiDB-lite"/>
    </source>
</evidence>
<dbReference type="InParanoid" id="D5GBS4"/>
<dbReference type="EMBL" id="FN430097">
    <property type="protein sequence ID" value="CAZ81924.1"/>
    <property type="molecule type" value="Genomic_DNA"/>
</dbReference>
<gene>
    <name evidence="2" type="ORF">GSTUM_00005554001</name>
</gene>
<dbReference type="KEGG" id="tml:GSTUM_00005554001"/>